<evidence type="ECO:0000259" key="6">
    <source>
        <dbReference type="Pfam" id="PF01975"/>
    </source>
</evidence>
<organism evidence="7 8">
    <name type="scientific">Candidatus Moanibacter tarae</name>
    <dbReference type="NCBI Taxonomy" id="2200854"/>
    <lineage>
        <taxon>Bacteria</taxon>
        <taxon>Pseudomonadati</taxon>
        <taxon>Verrucomicrobiota</taxon>
        <taxon>Opitutia</taxon>
        <taxon>Puniceicoccales</taxon>
        <taxon>Puniceicoccales incertae sedis</taxon>
        <taxon>Candidatus Moanibacter</taxon>
    </lineage>
</organism>
<evidence type="ECO:0000256" key="1">
    <source>
        <dbReference type="ARBA" id="ARBA00000815"/>
    </source>
</evidence>
<evidence type="ECO:0000256" key="4">
    <source>
        <dbReference type="ARBA" id="ARBA00022723"/>
    </source>
</evidence>
<dbReference type="Pfam" id="PF01975">
    <property type="entry name" value="SurE"/>
    <property type="match status" value="1"/>
</dbReference>
<proteinExistence type="inferred from homology"/>
<dbReference type="Gene3D" id="3.40.1210.10">
    <property type="entry name" value="Survival protein SurE-like phosphatase/nucleotidase"/>
    <property type="match status" value="1"/>
</dbReference>
<protein>
    <recommendedName>
        <fullName evidence="3">5'-nucleotidase</fullName>
        <ecNumber evidence="3">3.1.3.5</ecNumber>
    </recommendedName>
</protein>
<dbReference type="SUPFAM" id="SSF64167">
    <property type="entry name" value="SurE-like"/>
    <property type="match status" value="1"/>
</dbReference>
<gene>
    <name evidence="7" type="primary">surE</name>
    <name evidence="7" type="ORF">DF168_01241</name>
</gene>
<dbReference type="EMBL" id="CP029803">
    <property type="protein sequence ID" value="AWT60042.1"/>
    <property type="molecule type" value="Genomic_DNA"/>
</dbReference>
<dbReference type="EC" id="3.1.3.5" evidence="3"/>
<sequence length="258" mass="29023">MKILLTNDDGYDSPFLRIAIRCARSWGELTVVVPSNEQSWMGKRMTRQGELRKTLVEIEGEEVHCFSGSPADCVNFGIYHLFEEKPDLVVSGINIGKNTGLGYVLSSGTVGACLEANIAGVPGVAFSQEVARDVYRHWSDHREIPEEAGVRLSPRLRKFVSDAYELLSIRADFPIDPVTWNFNFPSRPADNCELKKATIGHTFYGSYFDDLDGVFSHARKFEQPVFDRREEADGLLLELGHASMARIDIRDFGQDTNW</sequence>
<reference evidence="7 8" key="1">
    <citation type="submission" date="2018-06" db="EMBL/GenBank/DDBJ databases">
        <title>Draft Genome Sequence of a Novel Marine Bacterium Related to the Verrucomicrobia.</title>
        <authorList>
            <person name="Vosseberg J."/>
            <person name="Martijn J."/>
            <person name="Ettema T.J.G."/>
        </authorList>
    </citation>
    <scope>NUCLEOTIDE SEQUENCE [LARGE SCALE GENOMIC DNA]</scope>
    <source>
        <strain evidence="7">TARA_B100001123</strain>
    </source>
</reference>
<dbReference type="PANTHER" id="PTHR30457:SF0">
    <property type="entry name" value="PHOSPHATASE, PUTATIVE (AFU_ORTHOLOGUE AFUA_4G01070)-RELATED"/>
    <property type="match status" value="1"/>
</dbReference>
<dbReference type="GO" id="GO:0008253">
    <property type="term" value="F:5'-nucleotidase activity"/>
    <property type="evidence" value="ECO:0007669"/>
    <property type="project" value="UniProtKB-EC"/>
</dbReference>
<comment type="similarity">
    <text evidence="2">Belongs to the SurE nucleotidase family.</text>
</comment>
<keyword evidence="5 7" id="KW-0378">Hydrolase</keyword>
<accession>A0A2Z4AQ99</accession>
<dbReference type="Proteomes" id="UP000247465">
    <property type="component" value="Chromosome"/>
</dbReference>
<dbReference type="AlphaFoldDB" id="A0A2Z4AQ99"/>
<keyword evidence="4" id="KW-0479">Metal-binding</keyword>
<dbReference type="KEGG" id="mtar:DF168_01241"/>
<evidence type="ECO:0000313" key="7">
    <source>
        <dbReference type="EMBL" id="AWT60042.1"/>
    </source>
</evidence>
<dbReference type="GO" id="GO:0046872">
    <property type="term" value="F:metal ion binding"/>
    <property type="evidence" value="ECO:0007669"/>
    <property type="project" value="UniProtKB-KW"/>
</dbReference>
<dbReference type="InterPro" id="IPR036523">
    <property type="entry name" value="SurE-like_sf"/>
</dbReference>
<dbReference type="PANTHER" id="PTHR30457">
    <property type="entry name" value="5'-NUCLEOTIDASE SURE"/>
    <property type="match status" value="1"/>
</dbReference>
<dbReference type="InterPro" id="IPR002828">
    <property type="entry name" value="SurE-like_Pase/nucleotidase"/>
</dbReference>
<comment type="catalytic activity">
    <reaction evidence="1">
        <text>a ribonucleoside 5'-phosphate + H2O = a ribonucleoside + phosphate</text>
        <dbReference type="Rhea" id="RHEA:12484"/>
        <dbReference type="ChEBI" id="CHEBI:15377"/>
        <dbReference type="ChEBI" id="CHEBI:18254"/>
        <dbReference type="ChEBI" id="CHEBI:43474"/>
        <dbReference type="ChEBI" id="CHEBI:58043"/>
        <dbReference type="EC" id="3.1.3.5"/>
    </reaction>
</comment>
<name>A0A2Z4AQ99_9BACT</name>
<evidence type="ECO:0000256" key="2">
    <source>
        <dbReference type="ARBA" id="ARBA00011062"/>
    </source>
</evidence>
<evidence type="ECO:0000256" key="3">
    <source>
        <dbReference type="ARBA" id="ARBA00012643"/>
    </source>
</evidence>
<evidence type="ECO:0000256" key="5">
    <source>
        <dbReference type="ARBA" id="ARBA00022801"/>
    </source>
</evidence>
<dbReference type="InterPro" id="IPR030048">
    <property type="entry name" value="SurE"/>
</dbReference>
<evidence type="ECO:0000313" key="8">
    <source>
        <dbReference type="Proteomes" id="UP000247465"/>
    </source>
</evidence>
<dbReference type="NCBIfam" id="TIGR00087">
    <property type="entry name" value="surE"/>
    <property type="match status" value="1"/>
</dbReference>
<feature type="domain" description="Survival protein SurE-like phosphatase/nucleotidase" evidence="6">
    <location>
        <begin position="3"/>
        <end position="200"/>
    </location>
</feature>